<keyword evidence="2" id="KW-1185">Reference proteome</keyword>
<gene>
    <name evidence="1" type="ORF">MOO44_02445</name>
</gene>
<dbReference type="Pfam" id="PF04977">
    <property type="entry name" value="DivIC"/>
    <property type="match status" value="1"/>
</dbReference>
<reference evidence="1" key="1">
    <citation type="journal article" date="2022" name="Int. J. Syst. Evol. Microbiol.">
        <title>Apilactobacillus apisilvae sp. nov., Nicolia spurrieriana gen. nov. sp. nov., Bombilactobacillus folatiphilus sp. nov. and Bombilactobacillus thymidiniphilus sp. nov., four new lactic acid bacterial isolates from stingless bees Tetragonula carbonaria and Austroplebeia australis.</title>
        <authorList>
            <person name="Oliphant S.A."/>
            <person name="Watson-Haigh N.S."/>
            <person name="Sumby K.M."/>
            <person name="Gardner J."/>
            <person name="Groom S."/>
            <person name="Jiranek V."/>
        </authorList>
    </citation>
    <scope>NUCLEOTIDE SEQUENCE</scope>
    <source>
        <strain evidence="1">SGEP1_A5</strain>
    </source>
</reference>
<dbReference type="InterPro" id="IPR007060">
    <property type="entry name" value="FtsL/DivIC"/>
</dbReference>
<dbReference type="InterPro" id="IPR039076">
    <property type="entry name" value="DivIC"/>
</dbReference>
<dbReference type="GO" id="GO:0051301">
    <property type="term" value="P:cell division"/>
    <property type="evidence" value="ECO:0007669"/>
    <property type="project" value="InterPro"/>
</dbReference>
<accession>A0A976RTC8</accession>
<dbReference type="PANTHER" id="PTHR40027">
    <property type="entry name" value="CELL DIVISION PROTEIN DIVIC"/>
    <property type="match status" value="1"/>
</dbReference>
<dbReference type="AlphaFoldDB" id="A0A976RTC8"/>
<name>A0A976RTC8_9LACO</name>
<evidence type="ECO:0000313" key="2">
    <source>
        <dbReference type="Proteomes" id="UP000831181"/>
    </source>
</evidence>
<dbReference type="Proteomes" id="UP000831181">
    <property type="component" value="Chromosome"/>
</dbReference>
<dbReference type="EMBL" id="CP093361">
    <property type="protein sequence ID" value="UQS87476.1"/>
    <property type="molecule type" value="Genomic_DNA"/>
</dbReference>
<evidence type="ECO:0000313" key="1">
    <source>
        <dbReference type="EMBL" id="UQS87476.1"/>
    </source>
</evidence>
<dbReference type="PANTHER" id="PTHR40027:SF1">
    <property type="entry name" value="CELL DIVISION PROTEIN DIVIC"/>
    <property type="match status" value="1"/>
</dbReference>
<sequence>MKNSNVKWLNNAYTKRHYRKIKWSFVNRPKFRRIFVVITILLAFSIPLLIGIHQSNAQRTMIQKQTAVSKKTLATARAHNQELKLDVKQLNNSEYVQQLIRDKYYYTKSGETVYSLPNDVAKDVTQN</sequence>
<dbReference type="KEGG" id="lbe:MOO44_02445"/>
<dbReference type="RefSeq" id="WP_260117283.1">
    <property type="nucleotide sequence ID" value="NZ_CP093361.1"/>
</dbReference>
<protein>
    <submittedName>
        <fullName evidence="1">Septum formation initiator family protein</fullName>
    </submittedName>
</protein>
<organism evidence="1 2">
    <name type="scientific">Nicoliella spurrieriana</name>
    <dbReference type="NCBI Taxonomy" id="2925830"/>
    <lineage>
        <taxon>Bacteria</taxon>
        <taxon>Bacillati</taxon>
        <taxon>Bacillota</taxon>
        <taxon>Bacilli</taxon>
        <taxon>Lactobacillales</taxon>
        <taxon>Lactobacillaceae</taxon>
        <taxon>Nicoliella</taxon>
    </lineage>
</organism>
<proteinExistence type="predicted"/>